<reference evidence="1 2" key="1">
    <citation type="submission" date="2018-10" db="EMBL/GenBank/DDBJ databases">
        <title>Anaerotruncus faecis sp. nov., isolated from human feces.</title>
        <authorList>
            <person name="Wang Y.-J."/>
        </authorList>
    </citation>
    <scope>NUCLEOTIDE SEQUENCE [LARGE SCALE GENOMIC DNA]</scope>
    <source>
        <strain evidence="1 2">22A2-44</strain>
    </source>
</reference>
<dbReference type="Proteomes" id="UP000276301">
    <property type="component" value="Unassembled WGS sequence"/>
</dbReference>
<evidence type="ECO:0000313" key="1">
    <source>
        <dbReference type="EMBL" id="RLL14779.1"/>
    </source>
</evidence>
<dbReference type="RefSeq" id="WP_121585913.1">
    <property type="nucleotide sequence ID" value="NZ_RCHT01000001.1"/>
</dbReference>
<evidence type="ECO:0000313" key="2">
    <source>
        <dbReference type="Proteomes" id="UP000276301"/>
    </source>
</evidence>
<gene>
    <name evidence="1" type="ORF">D4A47_02015</name>
</gene>
<accession>A0A498CUX3</accession>
<protein>
    <recommendedName>
        <fullName evidence="3">Toxin-antitoxin system HicB family antitoxin</fullName>
    </recommendedName>
</protein>
<dbReference type="AlphaFoldDB" id="A0A498CUX3"/>
<evidence type="ECO:0008006" key="3">
    <source>
        <dbReference type="Google" id="ProtNLM"/>
    </source>
</evidence>
<proteinExistence type="predicted"/>
<organism evidence="1 2">
    <name type="scientific">Anaerotruncus massiliensis</name>
    <name type="common">ex Liu et al. 2021</name>
    <dbReference type="NCBI Taxonomy" id="2321404"/>
    <lineage>
        <taxon>Bacteria</taxon>
        <taxon>Bacillati</taxon>
        <taxon>Bacillota</taxon>
        <taxon>Clostridia</taxon>
        <taxon>Eubacteriales</taxon>
        <taxon>Oscillospiraceae</taxon>
        <taxon>Anaerotruncus</taxon>
    </lineage>
</organism>
<dbReference type="EMBL" id="RCHT01000001">
    <property type="protein sequence ID" value="RLL14779.1"/>
    <property type="molecule type" value="Genomic_DNA"/>
</dbReference>
<sequence>MPLEIHGVRRDPSVYRSIYLPERLIEAVERIAWRENVSVNRVIVSMIAFGVEELERAEEPLRP</sequence>
<name>A0A498CUX3_9FIRM</name>
<comment type="caution">
    <text evidence="1">The sequence shown here is derived from an EMBL/GenBank/DDBJ whole genome shotgun (WGS) entry which is preliminary data.</text>
</comment>
<keyword evidence="2" id="KW-1185">Reference proteome</keyword>